<gene>
    <name evidence="1" type="ORF">B0T46_06965</name>
</gene>
<dbReference type="AlphaFoldDB" id="A0A1V2TJM4"/>
<accession>A0A1V2TJM4</accession>
<dbReference type="EMBL" id="MUMY01000004">
    <property type="protein sequence ID" value="ONM49663.1"/>
    <property type="molecule type" value="Genomic_DNA"/>
</dbReference>
<comment type="caution">
    <text evidence="1">The sequence shown here is derived from an EMBL/GenBank/DDBJ whole genome shotgun (WGS) entry which is preliminary data.</text>
</comment>
<organism evidence="1 2">
    <name type="scientific">Nocardia donostiensis</name>
    <dbReference type="NCBI Taxonomy" id="1538463"/>
    <lineage>
        <taxon>Bacteria</taxon>
        <taxon>Bacillati</taxon>
        <taxon>Actinomycetota</taxon>
        <taxon>Actinomycetes</taxon>
        <taxon>Mycobacteriales</taxon>
        <taxon>Nocardiaceae</taxon>
        <taxon>Nocardia</taxon>
    </lineage>
</organism>
<keyword evidence="2" id="KW-1185">Reference proteome</keyword>
<proteinExistence type="predicted"/>
<protein>
    <submittedName>
        <fullName evidence="1">Uncharacterized protein</fullName>
    </submittedName>
</protein>
<reference evidence="1 2" key="1">
    <citation type="journal article" date="2016" name="Antonie Van Leeuwenhoek">
        <title>Nocardia donostiensis sp. nov., isolated from human respiratory specimens.</title>
        <authorList>
            <person name="Ercibengoa M."/>
            <person name="Bell M."/>
            <person name="Marimon J.M."/>
            <person name="Humrighouse B."/>
            <person name="Klenk H.P."/>
            <person name="Potter G."/>
            <person name="Perez-Trallero E."/>
        </authorList>
    </citation>
    <scope>NUCLEOTIDE SEQUENCE [LARGE SCALE GENOMIC DNA]</scope>
    <source>
        <strain evidence="1 2">X1655</strain>
    </source>
</reference>
<sequence length="150" mass="16431">MGVVNGGPPGESAEDRCQRYRDHLLIPAVVVSGSERIVVRPLPAWLGVVVMPERLSAQVIERLASSWHRGPVIAHPRSNRMSFLTGPLTGYEHGIERKLLSLNTGVGASCVVLPSPMDERTGFRRWVSQPCCGYLPPMPAVLRTLVEVAR</sequence>
<evidence type="ECO:0000313" key="1">
    <source>
        <dbReference type="EMBL" id="ONM49663.1"/>
    </source>
</evidence>
<dbReference type="Proteomes" id="UP000188836">
    <property type="component" value="Unassembled WGS sequence"/>
</dbReference>
<name>A0A1V2TJM4_9NOCA</name>
<evidence type="ECO:0000313" key="2">
    <source>
        <dbReference type="Proteomes" id="UP000188836"/>
    </source>
</evidence>